<dbReference type="RefSeq" id="WP_184575991.1">
    <property type="nucleotide sequence ID" value="NZ_JACHJL010000015.1"/>
</dbReference>
<evidence type="ECO:0000313" key="2">
    <source>
        <dbReference type="EMBL" id="MBB5938340.1"/>
    </source>
</evidence>
<sequence length="64" mass="7122">MGISDQFKDKAEQAQKQAKDKLGQSKDKGQKGQQGDAKERGRKGMDKAKERGQDTVNDVDDRLT</sequence>
<dbReference type="EMBL" id="JACHJL010000015">
    <property type="protein sequence ID" value="MBB5938340.1"/>
    <property type="molecule type" value="Genomic_DNA"/>
</dbReference>
<keyword evidence="3" id="KW-1185">Reference proteome</keyword>
<dbReference type="Proteomes" id="UP000588098">
    <property type="component" value="Unassembled WGS sequence"/>
</dbReference>
<dbReference type="AlphaFoldDB" id="A0A7W9V0P8"/>
<accession>A0A7W9V0P8</accession>
<evidence type="ECO:0000256" key="1">
    <source>
        <dbReference type="SAM" id="MobiDB-lite"/>
    </source>
</evidence>
<gene>
    <name evidence="2" type="ORF">FHS42_005428</name>
</gene>
<comment type="caution">
    <text evidence="2">The sequence shown here is derived from an EMBL/GenBank/DDBJ whole genome shotgun (WGS) entry which is preliminary data.</text>
</comment>
<protein>
    <submittedName>
        <fullName evidence="2">Uncharacterized protein</fullName>
    </submittedName>
</protein>
<proteinExistence type="predicted"/>
<evidence type="ECO:0000313" key="3">
    <source>
        <dbReference type="Proteomes" id="UP000588098"/>
    </source>
</evidence>
<organism evidence="2 3">
    <name type="scientific">Streptomyces zagrosensis</name>
    <dbReference type="NCBI Taxonomy" id="1042984"/>
    <lineage>
        <taxon>Bacteria</taxon>
        <taxon>Bacillati</taxon>
        <taxon>Actinomycetota</taxon>
        <taxon>Actinomycetes</taxon>
        <taxon>Kitasatosporales</taxon>
        <taxon>Streptomycetaceae</taxon>
        <taxon>Streptomyces</taxon>
    </lineage>
</organism>
<reference evidence="2 3" key="1">
    <citation type="submission" date="2020-08" db="EMBL/GenBank/DDBJ databases">
        <title>Genomic Encyclopedia of Type Strains, Phase III (KMG-III): the genomes of soil and plant-associated and newly described type strains.</title>
        <authorList>
            <person name="Whitman W."/>
        </authorList>
    </citation>
    <scope>NUCLEOTIDE SEQUENCE [LARGE SCALE GENOMIC DNA]</scope>
    <source>
        <strain evidence="2 3">CECT 8305</strain>
    </source>
</reference>
<feature type="region of interest" description="Disordered" evidence="1">
    <location>
        <begin position="1"/>
        <end position="64"/>
    </location>
</feature>
<name>A0A7W9V0P8_9ACTN</name>